<evidence type="ECO:0000259" key="2">
    <source>
        <dbReference type="Pfam" id="PF20419"/>
    </source>
</evidence>
<accession>A0A6G7CL97</accession>
<dbReference type="AlphaFoldDB" id="A0A6G7CL97"/>
<proteinExistence type="predicted"/>
<dbReference type="EMBL" id="CP049331">
    <property type="protein sequence ID" value="QIH42826.1"/>
    <property type="molecule type" value="Genomic_DNA"/>
</dbReference>
<evidence type="ECO:0000256" key="1">
    <source>
        <dbReference type="SAM" id="SignalP"/>
    </source>
</evidence>
<dbReference type="Proteomes" id="UP000503003">
    <property type="component" value="Chromosome 1"/>
</dbReference>
<protein>
    <recommendedName>
        <fullName evidence="2">DUF6701 domain-containing protein</fullName>
    </recommendedName>
</protein>
<evidence type="ECO:0000313" key="4">
    <source>
        <dbReference type="Proteomes" id="UP000503003"/>
    </source>
</evidence>
<feature type="chain" id="PRO_5026231782" description="DUF6701 domain-containing protein" evidence="1">
    <location>
        <begin position="22"/>
        <end position="1224"/>
    </location>
</feature>
<keyword evidence="4" id="KW-1185">Reference proteome</keyword>
<feature type="signal peptide" evidence="1">
    <location>
        <begin position="1"/>
        <end position="21"/>
    </location>
</feature>
<keyword evidence="1" id="KW-0732">Signal</keyword>
<dbReference type="KEGG" id="vzi:G5S32_12935"/>
<organism evidence="3 4">
    <name type="scientific">Vibrio ziniensis</name>
    <dbReference type="NCBI Taxonomy" id="2711221"/>
    <lineage>
        <taxon>Bacteria</taxon>
        <taxon>Pseudomonadati</taxon>
        <taxon>Pseudomonadota</taxon>
        <taxon>Gammaproteobacteria</taxon>
        <taxon>Vibrionales</taxon>
        <taxon>Vibrionaceae</taxon>
        <taxon>Vibrio</taxon>
    </lineage>
</organism>
<name>A0A6G7CL97_9VIBR</name>
<dbReference type="Pfam" id="PF20419">
    <property type="entry name" value="DUF6701"/>
    <property type="match status" value="1"/>
</dbReference>
<reference evidence="3 4" key="1">
    <citation type="submission" date="2020-02" db="EMBL/GenBank/DDBJ databases">
        <title>A complete genome of a marine bacterium Vibrio sp. ZWAL4003 isolated from the mangrove sediment with the ability to degrade polysaccharides.</title>
        <authorList>
            <person name="Wu J."/>
            <person name="Qu W."/>
            <person name="Zeng R."/>
        </authorList>
    </citation>
    <scope>NUCLEOTIDE SEQUENCE [LARGE SCALE GENOMIC DNA]</scope>
    <source>
        <strain evidence="3 4">ZWAL4003</strain>
    </source>
</reference>
<evidence type="ECO:0000313" key="3">
    <source>
        <dbReference type="EMBL" id="QIH42826.1"/>
    </source>
</evidence>
<dbReference type="RefSeq" id="WP_165312377.1">
    <property type="nucleotide sequence ID" value="NZ_CP049331.1"/>
</dbReference>
<dbReference type="InterPro" id="IPR046524">
    <property type="entry name" value="DUF6701"/>
</dbReference>
<feature type="domain" description="DUF6701" evidence="2">
    <location>
        <begin position="620"/>
        <end position="1218"/>
    </location>
</feature>
<gene>
    <name evidence="3" type="ORF">G5S32_12935</name>
</gene>
<sequence length="1224" mass="133637">MAKLFRCLPLLLLLFVQGVFAAQCKFQGQKYAVIEFNVVGSPGEFQSVTLEESGSGYDKKYLWYTEQASSSSDYLFNEPSLKSGVPYKVRIIRDPGNNIPTSTRYYRRNLNLGTNSWVLVDEMMLELKSGNVTASTAIEQSALSCTEVEEEDIDEYIPPIFDQCSYFPQAIQSWKTTGTDYESYGPSVFNANSTAESISGWSENYVKDSRNIYNYEAWDGSKTALRIGFDTTNNTNTYGASCEGLGCAPASLNDDGLYESRKAEPPEPLNVTFDSTQTLEIKVDTYQPDYVASCSSSGLCSYQDMGNTVEVVILQNLKSLTVQGLRDDKKVIVRFVSGIKIENLNISGNSRAYFNESSGYLFSTASIGGWGTSTDIYLESDVFIGVTSSFNASSVVFSTVSASSGDYIKPTIYGPAASLYIKTDSVLQAHLLAKSMNFDSAITIEGSITAHFLNMWGGVNVIGDMQDSDCWEETEEEYTLVLSPTTDVALICEELTPTLSVMSNGSIATDFNGSATVTIDGVSQSVDINNGVVNLSVSSGGQSQTISVSASLNGYSDVDSVSGSYQFVPYKFAVDDQYVIANKSLSVTAKTLACNNEGSVVDVGYSGSPTISSSWVAPASGAVGNLSYSPVFSDGQSTDDLILEDSGQMEITLEDSSFDCSELENCPFEVDETTGTQALKGKFTVYSRPWTFAICSSGSPSLDTATGDSNGGNGFIAAGETFAAKVVPIRYIGDGSISGEIESGSFCSESITSNFFSDSSLASNNIVLSSSVATPVQSDDVVFQVEQPRVNTDKEYSFTALSWEDVGSLKVMAATANHSAVNCSSTLLNLETWYECTQQGYRNIGRFYPAYFVITESDWWVNKDDAEVTAMEPYTQDNIAYLSQAFGLAKFEVVPYSLNDSVIKNYSHFKDSLQAGISLLDDETFVERLEVNVTDGEWQDNSAGESGTQGSRWYLEDDEAKFLRNNNNTVNSHGNRETTVDGPFNVSDDSLSKYTGFGFIVSANVSENPDPIDSRNQDNSDCLNKADTESDYSQHCHLSFIEQPQARYGRMVMSDVGGTSTQEKINVPLKVQYWDGLRFVTNTDDSGSRYHSDNDYVCTQSVWVDVNYTGGSDSSNASLVPIDTNVASGISTELFAKPHNADNNNSRREQIRYWLRMGTDSPQYQESKQSGSGILCGEQYIDQPWLQYNWRGLGDEDPSAVVTFGVYRGNDRIIFRGESGLIGQ</sequence>